<reference evidence="1 2" key="1">
    <citation type="journal article" date="2021" name="Elife">
        <title>Chloroplast acquisition without the gene transfer in kleptoplastic sea slugs, Plakobranchus ocellatus.</title>
        <authorList>
            <person name="Maeda T."/>
            <person name="Takahashi S."/>
            <person name="Yoshida T."/>
            <person name="Shimamura S."/>
            <person name="Takaki Y."/>
            <person name="Nagai Y."/>
            <person name="Toyoda A."/>
            <person name="Suzuki Y."/>
            <person name="Arimoto A."/>
            <person name="Ishii H."/>
            <person name="Satoh N."/>
            <person name="Nishiyama T."/>
            <person name="Hasebe M."/>
            <person name="Maruyama T."/>
            <person name="Minagawa J."/>
            <person name="Obokata J."/>
            <person name="Shigenobu S."/>
        </authorList>
    </citation>
    <scope>NUCLEOTIDE SEQUENCE [LARGE SCALE GENOMIC DNA]</scope>
</reference>
<organism evidence="1 2">
    <name type="scientific">Plakobranchus ocellatus</name>
    <dbReference type="NCBI Taxonomy" id="259542"/>
    <lineage>
        <taxon>Eukaryota</taxon>
        <taxon>Metazoa</taxon>
        <taxon>Spiralia</taxon>
        <taxon>Lophotrochozoa</taxon>
        <taxon>Mollusca</taxon>
        <taxon>Gastropoda</taxon>
        <taxon>Heterobranchia</taxon>
        <taxon>Euthyneura</taxon>
        <taxon>Panpulmonata</taxon>
        <taxon>Sacoglossa</taxon>
        <taxon>Placobranchoidea</taxon>
        <taxon>Plakobranchidae</taxon>
        <taxon>Plakobranchus</taxon>
    </lineage>
</organism>
<keyword evidence="2" id="KW-1185">Reference proteome</keyword>
<name>A0AAV3YWH9_9GAST</name>
<sequence>MGRSSGLPGRAVGCHVRGSRFESQSRLRECFIAPLYPPSTNRSLGLLRPGESIGGEESNRKLLQNAVCREQSGPYSWFSKLGPCMGSTSIFMKGSQNIIRND</sequence>
<dbReference type="EMBL" id="BLXT01001596">
    <property type="protein sequence ID" value="GFN86757.1"/>
    <property type="molecule type" value="Genomic_DNA"/>
</dbReference>
<proteinExistence type="predicted"/>
<evidence type="ECO:0000313" key="1">
    <source>
        <dbReference type="EMBL" id="GFN86757.1"/>
    </source>
</evidence>
<dbReference type="Proteomes" id="UP000735302">
    <property type="component" value="Unassembled WGS sequence"/>
</dbReference>
<protein>
    <submittedName>
        <fullName evidence="1">Uncharacterized protein</fullName>
    </submittedName>
</protein>
<accession>A0AAV3YWH9</accession>
<comment type="caution">
    <text evidence="1">The sequence shown here is derived from an EMBL/GenBank/DDBJ whole genome shotgun (WGS) entry which is preliminary data.</text>
</comment>
<evidence type="ECO:0000313" key="2">
    <source>
        <dbReference type="Proteomes" id="UP000735302"/>
    </source>
</evidence>
<dbReference type="AlphaFoldDB" id="A0AAV3YWH9"/>
<gene>
    <name evidence="1" type="ORF">PoB_001326300</name>
</gene>